<sequence>MQTKLNRTTHDYKDIMLEMQEEFSTVGKIVSCEECHLIVPIDKIVCDCGVAFNVRRGGCAINVVQRTDIVFRLAHIFTAGMSNKLHSDTATKSSVVLTADDIVSCTKCDRGRKPDGIACECAYWYNKPVDSPGGSAGVDDNEYDGYYDPSDICDLNPYLTESPYTMARIYAPDVQQQHAAVKARKFD</sequence>
<dbReference type="GeneID" id="25910551"/>
<reference evidence="1 2" key="1">
    <citation type="submission" date="2011-02" db="EMBL/GenBank/DDBJ databases">
        <title>The Genome Sequence of Sphaeroforma arctica JP610.</title>
        <authorList>
            <consortium name="The Broad Institute Genome Sequencing Platform"/>
            <person name="Russ C."/>
            <person name="Cuomo C."/>
            <person name="Young S.K."/>
            <person name="Zeng Q."/>
            <person name="Gargeya S."/>
            <person name="Alvarado L."/>
            <person name="Berlin A."/>
            <person name="Chapman S.B."/>
            <person name="Chen Z."/>
            <person name="Freedman E."/>
            <person name="Gellesch M."/>
            <person name="Goldberg J."/>
            <person name="Griggs A."/>
            <person name="Gujja S."/>
            <person name="Heilman E."/>
            <person name="Heiman D."/>
            <person name="Howarth C."/>
            <person name="Mehta T."/>
            <person name="Neiman D."/>
            <person name="Pearson M."/>
            <person name="Roberts A."/>
            <person name="Saif S."/>
            <person name="Shea T."/>
            <person name="Shenoy N."/>
            <person name="Sisk P."/>
            <person name="Stolte C."/>
            <person name="Sykes S."/>
            <person name="White J."/>
            <person name="Yandava C."/>
            <person name="Burger G."/>
            <person name="Gray M.W."/>
            <person name="Holland P.W.H."/>
            <person name="King N."/>
            <person name="Lang F.B.F."/>
            <person name="Roger A.J."/>
            <person name="Ruiz-Trillo I."/>
            <person name="Haas B."/>
            <person name="Nusbaum C."/>
            <person name="Birren B."/>
        </authorList>
    </citation>
    <scope>NUCLEOTIDE SEQUENCE [LARGE SCALE GENOMIC DNA]</scope>
    <source>
        <strain evidence="1 2">JP610</strain>
    </source>
</reference>
<evidence type="ECO:0000313" key="2">
    <source>
        <dbReference type="Proteomes" id="UP000054560"/>
    </source>
</evidence>
<proteinExistence type="predicted"/>
<gene>
    <name evidence="1" type="ORF">SARC_10047</name>
</gene>
<accession>A0A0L0FLZ0</accession>
<dbReference type="RefSeq" id="XP_014151398.1">
    <property type="nucleotide sequence ID" value="XM_014295923.1"/>
</dbReference>
<keyword evidence="2" id="KW-1185">Reference proteome</keyword>
<dbReference type="Proteomes" id="UP000054560">
    <property type="component" value="Unassembled WGS sequence"/>
</dbReference>
<dbReference type="EMBL" id="KQ242715">
    <property type="protein sequence ID" value="KNC77496.1"/>
    <property type="molecule type" value="Genomic_DNA"/>
</dbReference>
<dbReference type="AlphaFoldDB" id="A0A0L0FLZ0"/>
<organism evidence="1 2">
    <name type="scientific">Sphaeroforma arctica JP610</name>
    <dbReference type="NCBI Taxonomy" id="667725"/>
    <lineage>
        <taxon>Eukaryota</taxon>
        <taxon>Ichthyosporea</taxon>
        <taxon>Ichthyophonida</taxon>
        <taxon>Sphaeroforma</taxon>
    </lineage>
</organism>
<name>A0A0L0FLZ0_9EUKA</name>
<protein>
    <submittedName>
        <fullName evidence="1">Uncharacterized protein</fullName>
    </submittedName>
</protein>
<evidence type="ECO:0000313" key="1">
    <source>
        <dbReference type="EMBL" id="KNC77496.1"/>
    </source>
</evidence>